<protein>
    <submittedName>
        <fullName evidence="3">Uncharacterized protein</fullName>
    </submittedName>
</protein>
<proteinExistence type="predicted"/>
<dbReference type="AlphaFoldDB" id="A0AAF3ECU0"/>
<feature type="signal peptide" evidence="1">
    <location>
        <begin position="1"/>
        <end position="22"/>
    </location>
</feature>
<accession>A0AAF3ECU0</accession>
<feature type="chain" id="PRO_5041988050" evidence="1">
    <location>
        <begin position="23"/>
        <end position="80"/>
    </location>
</feature>
<organism evidence="2 3">
    <name type="scientific">Mesorhabditis belari</name>
    <dbReference type="NCBI Taxonomy" id="2138241"/>
    <lineage>
        <taxon>Eukaryota</taxon>
        <taxon>Metazoa</taxon>
        <taxon>Ecdysozoa</taxon>
        <taxon>Nematoda</taxon>
        <taxon>Chromadorea</taxon>
        <taxon>Rhabditida</taxon>
        <taxon>Rhabditina</taxon>
        <taxon>Rhabditomorpha</taxon>
        <taxon>Rhabditoidea</taxon>
        <taxon>Rhabditidae</taxon>
        <taxon>Mesorhabditinae</taxon>
        <taxon>Mesorhabditis</taxon>
    </lineage>
</organism>
<reference evidence="3" key="1">
    <citation type="submission" date="2024-02" db="UniProtKB">
        <authorList>
            <consortium name="WormBaseParasite"/>
        </authorList>
    </citation>
    <scope>IDENTIFICATION</scope>
</reference>
<keyword evidence="1" id="KW-0732">Signal</keyword>
<dbReference type="WBParaSite" id="MBELARI_LOCUS11775">
    <property type="protein sequence ID" value="MBELARI_LOCUS11775"/>
    <property type="gene ID" value="MBELARI_LOCUS11775"/>
</dbReference>
<name>A0AAF3ECU0_9BILA</name>
<dbReference type="Proteomes" id="UP000887575">
    <property type="component" value="Unassembled WGS sequence"/>
</dbReference>
<evidence type="ECO:0000313" key="3">
    <source>
        <dbReference type="WBParaSite" id="MBELARI_LOCUS11775"/>
    </source>
</evidence>
<evidence type="ECO:0000313" key="2">
    <source>
        <dbReference type="Proteomes" id="UP000887575"/>
    </source>
</evidence>
<evidence type="ECO:0000256" key="1">
    <source>
        <dbReference type="SAM" id="SignalP"/>
    </source>
</evidence>
<keyword evidence="2" id="KW-1185">Reference proteome</keyword>
<sequence>MHYSAILLVFSLVFLSALPTKSLNEDDSISSNQRASIRPPIVIQPINWRLNVIQMAPRDLPPAVDDLMAYHLKKRWENNP</sequence>